<evidence type="ECO:0000256" key="2">
    <source>
        <dbReference type="SAM" id="MobiDB-lite"/>
    </source>
</evidence>
<feature type="transmembrane region" description="Helical" evidence="3">
    <location>
        <begin position="325"/>
        <end position="349"/>
    </location>
</feature>
<keyword evidence="3" id="KW-0812">Transmembrane</keyword>
<dbReference type="WBParaSite" id="GPUH_0001399401-mRNA-1">
    <property type="protein sequence ID" value="GPUH_0001399401-mRNA-1"/>
    <property type="gene ID" value="GPUH_0001399401"/>
</dbReference>
<sequence>FVENQSISEERRATEEVVEENEEERIPHELFYSGAFEQTLFPTGKSATDNTTIKSTQFVLPVTTVKMSVIPSKPAQCGTKTKQPEDEYTLRQHLDLCLLAVLEQIHKKEFSQRSIPSIRSLFLSLQAKINFHWFGADSLVIVILIWLLVMVVRSNQQHMEDACSADRYVRGCLDIFLFILCLIFVIVQFGLIDFYYLTVLKDNIWYTWIGADSLVIVILIWLLVMVVRSNQQHMEDACSADARIKYAWIGWFAYSVVLIGKVAVCFRLFYTQASFFATLPPKISDLHDKFFDDHLFRLGLSLSIPVFIFLLESHHYTTLCSDRQLYLIYLMTAVTFDLIDTICFLDLLWQSFKDNWNLPLWLDLTILSLVAVNLVMPAFALLRLRFGRRLPRFALFSEKIWSLIYVLTVNS</sequence>
<evidence type="ECO:0000313" key="4">
    <source>
        <dbReference type="EMBL" id="VDN23348.1"/>
    </source>
</evidence>
<dbReference type="InterPro" id="IPR032776">
    <property type="entry name" value="CECR6/TMEM121"/>
</dbReference>
<evidence type="ECO:0000313" key="5">
    <source>
        <dbReference type="Proteomes" id="UP000271098"/>
    </source>
</evidence>
<protein>
    <submittedName>
        <fullName evidence="6">Conserved plasma membrane protein</fullName>
    </submittedName>
</protein>
<feature type="transmembrane region" description="Helical" evidence="3">
    <location>
        <begin position="248"/>
        <end position="270"/>
    </location>
</feature>
<evidence type="ECO:0000256" key="1">
    <source>
        <dbReference type="ARBA" id="ARBA00007711"/>
    </source>
</evidence>
<evidence type="ECO:0000313" key="6">
    <source>
        <dbReference type="WBParaSite" id="GPUH_0001399401-mRNA-1"/>
    </source>
</evidence>
<feature type="transmembrane region" description="Helical" evidence="3">
    <location>
        <begin position="361"/>
        <end position="382"/>
    </location>
</feature>
<keyword evidence="3" id="KW-0472">Membrane</keyword>
<feature type="transmembrane region" description="Helical" evidence="3">
    <location>
        <begin position="173"/>
        <end position="198"/>
    </location>
</feature>
<feature type="transmembrane region" description="Helical" evidence="3">
    <location>
        <begin position="204"/>
        <end position="227"/>
    </location>
</feature>
<reference evidence="4 5" key="2">
    <citation type="submission" date="2018-11" db="EMBL/GenBank/DDBJ databases">
        <authorList>
            <consortium name="Pathogen Informatics"/>
        </authorList>
    </citation>
    <scope>NUCLEOTIDE SEQUENCE [LARGE SCALE GENOMIC DNA]</scope>
</reference>
<proteinExistence type="inferred from homology"/>
<keyword evidence="3" id="KW-1133">Transmembrane helix</keyword>
<dbReference type="PANTHER" id="PTHR47399">
    <property type="entry name" value="TRANSMEMBRANE PROTEIN 121B"/>
    <property type="match status" value="1"/>
</dbReference>
<dbReference type="InterPro" id="IPR026624">
    <property type="entry name" value="CECR6"/>
</dbReference>
<evidence type="ECO:0000256" key="3">
    <source>
        <dbReference type="SAM" id="Phobius"/>
    </source>
</evidence>
<name>A0A183DZ38_9BILA</name>
<dbReference type="AlphaFoldDB" id="A0A183DZ38"/>
<reference evidence="6" key="1">
    <citation type="submission" date="2016-06" db="UniProtKB">
        <authorList>
            <consortium name="WormBaseParasite"/>
        </authorList>
    </citation>
    <scope>IDENTIFICATION</scope>
</reference>
<dbReference type="EMBL" id="UYRT01080768">
    <property type="protein sequence ID" value="VDN23348.1"/>
    <property type="molecule type" value="Genomic_DNA"/>
</dbReference>
<dbReference type="PANTHER" id="PTHR47399:SF1">
    <property type="entry name" value="TRANSMEMBRANE PROTEIN 121B"/>
    <property type="match status" value="1"/>
</dbReference>
<dbReference type="OrthoDB" id="5964337at2759"/>
<gene>
    <name evidence="4" type="ORF">GPUH_LOCUS13979</name>
</gene>
<comment type="similarity">
    <text evidence="1">Belongs to the TMEM121 family.</text>
</comment>
<feature type="region of interest" description="Disordered" evidence="2">
    <location>
        <begin position="1"/>
        <end position="24"/>
    </location>
</feature>
<feature type="transmembrane region" description="Helical" evidence="3">
    <location>
        <begin position="131"/>
        <end position="152"/>
    </location>
</feature>
<accession>A0A183DZ38</accession>
<keyword evidence="5" id="KW-1185">Reference proteome</keyword>
<dbReference type="Pfam" id="PF14997">
    <property type="entry name" value="CECR6_TMEM121"/>
    <property type="match status" value="1"/>
</dbReference>
<dbReference type="Proteomes" id="UP000271098">
    <property type="component" value="Unassembled WGS sequence"/>
</dbReference>
<organism evidence="6">
    <name type="scientific">Gongylonema pulchrum</name>
    <dbReference type="NCBI Taxonomy" id="637853"/>
    <lineage>
        <taxon>Eukaryota</taxon>
        <taxon>Metazoa</taxon>
        <taxon>Ecdysozoa</taxon>
        <taxon>Nematoda</taxon>
        <taxon>Chromadorea</taxon>
        <taxon>Rhabditida</taxon>
        <taxon>Spirurina</taxon>
        <taxon>Spiruromorpha</taxon>
        <taxon>Spiruroidea</taxon>
        <taxon>Gongylonematidae</taxon>
        <taxon>Gongylonema</taxon>
    </lineage>
</organism>
<feature type="transmembrane region" description="Helical" evidence="3">
    <location>
        <begin position="295"/>
        <end position="313"/>
    </location>
</feature>